<evidence type="ECO:0000256" key="4">
    <source>
        <dbReference type="SAM" id="MobiDB-lite"/>
    </source>
</evidence>
<comment type="similarity">
    <text evidence="1">Belongs to the carbohydrate kinase PfkB family.</text>
</comment>
<feature type="region of interest" description="Disordered" evidence="4">
    <location>
        <begin position="1"/>
        <end position="55"/>
    </location>
</feature>
<sequence length="181" mass="19212">MQKIKTSSADIKPGSSDIQQNSSNIKSASQNTKSVSPNTKSVSPNTKSVSPNTKSVSPIINLKSSKVTGVGSALMDLLINEKDSFLESVGKKKGGMTLVDDKVIESVLEKSGQQPLSVPGGAACNTIAGIAKLGGKADFIAKRGCDAWGVAYEEYLKKNWSNAGILYIFNTNRKSVICYYT</sequence>
<feature type="compositionally biased region" description="Polar residues" evidence="4">
    <location>
        <begin position="16"/>
        <end position="55"/>
    </location>
</feature>
<evidence type="ECO:0000256" key="3">
    <source>
        <dbReference type="ARBA" id="ARBA00022777"/>
    </source>
</evidence>
<dbReference type="SUPFAM" id="SSF53613">
    <property type="entry name" value="Ribokinase-like"/>
    <property type="match status" value="1"/>
</dbReference>
<keyword evidence="3" id="KW-0418">Kinase</keyword>
<reference evidence="6 7" key="1">
    <citation type="submission" date="2017-03" db="EMBL/GenBank/DDBJ databases">
        <authorList>
            <person name="Afonso C.L."/>
            <person name="Miller P.J."/>
            <person name="Scott M.A."/>
            <person name="Spackman E."/>
            <person name="Goraichik I."/>
            <person name="Dimitrov K.M."/>
            <person name="Suarez D.L."/>
            <person name="Swayne D.E."/>
        </authorList>
    </citation>
    <scope>NUCLEOTIDE SEQUENCE [LARGE SCALE GENOMIC DNA]</scope>
    <source>
        <strain evidence="6">PRJEB14757</strain>
    </source>
</reference>
<dbReference type="PANTHER" id="PTHR43320:SF3">
    <property type="entry name" value="CARBOHYDRATE KINASE PFKB DOMAIN-CONTAINING PROTEIN"/>
    <property type="match status" value="1"/>
</dbReference>
<name>A0A1W1HD42_9BACT</name>
<evidence type="ECO:0000313" key="6">
    <source>
        <dbReference type="EMBL" id="SLM30414.1"/>
    </source>
</evidence>
<evidence type="ECO:0000256" key="2">
    <source>
        <dbReference type="ARBA" id="ARBA00022679"/>
    </source>
</evidence>
<gene>
    <name evidence="6" type="ORF">MTBBW1_2210018</name>
</gene>
<accession>A0A1W1HD42</accession>
<dbReference type="Gene3D" id="3.40.1190.20">
    <property type="match status" value="1"/>
</dbReference>
<evidence type="ECO:0000313" key="7">
    <source>
        <dbReference type="Proteomes" id="UP000191931"/>
    </source>
</evidence>
<dbReference type="PANTHER" id="PTHR43320">
    <property type="entry name" value="SUGAR KINASE"/>
    <property type="match status" value="1"/>
</dbReference>
<keyword evidence="2" id="KW-0808">Transferase</keyword>
<dbReference type="InterPro" id="IPR052700">
    <property type="entry name" value="Carb_kinase_PfkB-like"/>
</dbReference>
<organism evidence="6 7">
    <name type="scientific">Desulfamplus magnetovallimortis</name>
    <dbReference type="NCBI Taxonomy" id="1246637"/>
    <lineage>
        <taxon>Bacteria</taxon>
        <taxon>Pseudomonadati</taxon>
        <taxon>Thermodesulfobacteriota</taxon>
        <taxon>Desulfobacteria</taxon>
        <taxon>Desulfobacterales</taxon>
        <taxon>Desulfobacteraceae</taxon>
        <taxon>Desulfamplus</taxon>
    </lineage>
</organism>
<dbReference type="STRING" id="1246637.MTBBW1_2210018"/>
<dbReference type="GO" id="GO:0016301">
    <property type="term" value="F:kinase activity"/>
    <property type="evidence" value="ECO:0007669"/>
    <property type="project" value="UniProtKB-KW"/>
</dbReference>
<keyword evidence="7" id="KW-1185">Reference proteome</keyword>
<proteinExistence type="inferred from homology"/>
<dbReference type="InterPro" id="IPR029056">
    <property type="entry name" value="Ribokinase-like"/>
</dbReference>
<dbReference type="InterPro" id="IPR011611">
    <property type="entry name" value="PfkB_dom"/>
</dbReference>
<protein>
    <recommendedName>
        <fullName evidence="5">Carbohydrate kinase PfkB domain-containing protein</fullName>
    </recommendedName>
</protein>
<dbReference type="AlphaFoldDB" id="A0A1W1HD42"/>
<evidence type="ECO:0000259" key="5">
    <source>
        <dbReference type="Pfam" id="PF00294"/>
    </source>
</evidence>
<dbReference type="Pfam" id="PF00294">
    <property type="entry name" value="PfkB"/>
    <property type="match status" value="1"/>
</dbReference>
<dbReference type="EMBL" id="FWEV01000137">
    <property type="protein sequence ID" value="SLM30414.1"/>
    <property type="molecule type" value="Genomic_DNA"/>
</dbReference>
<dbReference type="Proteomes" id="UP000191931">
    <property type="component" value="Unassembled WGS sequence"/>
</dbReference>
<feature type="domain" description="Carbohydrate kinase PfkB" evidence="5">
    <location>
        <begin position="99"/>
        <end position="159"/>
    </location>
</feature>
<evidence type="ECO:0000256" key="1">
    <source>
        <dbReference type="ARBA" id="ARBA00010688"/>
    </source>
</evidence>